<evidence type="ECO:0000256" key="6">
    <source>
        <dbReference type="PROSITE-ProRule" id="PRU01016"/>
    </source>
</evidence>
<dbReference type="PROSITE" id="PS00095">
    <property type="entry name" value="C5_MTASE_2"/>
    <property type="match status" value="1"/>
</dbReference>
<dbReference type="eggNOG" id="COG0270">
    <property type="taxonomic scope" value="Bacteria"/>
</dbReference>
<comment type="similarity">
    <text evidence="6 7">Belongs to the class I-like SAM-binding methyltransferase superfamily. C5-methyltransferase family.</text>
</comment>
<evidence type="ECO:0000313" key="8">
    <source>
        <dbReference type="EMBL" id="KNY27758.1"/>
    </source>
</evidence>
<accession>A0A0L6JPQ8</accession>
<protein>
    <recommendedName>
        <fullName evidence="1">DNA (cytosine-5-)-methyltransferase</fullName>
        <ecNumber evidence="1">2.1.1.37</ecNumber>
    </recommendedName>
</protein>
<dbReference type="PROSITE" id="PS51679">
    <property type="entry name" value="SAM_MT_C5"/>
    <property type="match status" value="1"/>
</dbReference>
<dbReference type="CDD" id="cd00315">
    <property type="entry name" value="Cyt_C5_DNA_methylase"/>
    <property type="match status" value="1"/>
</dbReference>
<reference evidence="9" key="1">
    <citation type="submission" date="2015-07" db="EMBL/GenBank/DDBJ databases">
        <title>Near-Complete Genome Sequence of the Cellulolytic Bacterium Bacteroides (Pseudobacteroides) cellulosolvens ATCC 35603.</title>
        <authorList>
            <person name="Dassa B."/>
            <person name="Utturkar S.M."/>
            <person name="Klingeman D.M."/>
            <person name="Hurt R.A."/>
            <person name="Keller M."/>
            <person name="Xu J."/>
            <person name="Reddy Y.H.K."/>
            <person name="Borovok I."/>
            <person name="Grinberg I.R."/>
            <person name="Lamed R."/>
            <person name="Zhivin O."/>
            <person name="Bayer E.A."/>
            <person name="Brown S.D."/>
        </authorList>
    </citation>
    <scope>NUCLEOTIDE SEQUENCE [LARGE SCALE GENOMIC DNA]</scope>
    <source>
        <strain evidence="9">DSM 2933</strain>
    </source>
</reference>
<dbReference type="PATRIC" id="fig|398512.5.peg.3178"/>
<keyword evidence="4 6" id="KW-0949">S-adenosyl-L-methionine</keyword>
<dbReference type="EMBL" id="LGTC01000001">
    <property type="protein sequence ID" value="KNY27758.1"/>
    <property type="molecule type" value="Genomic_DNA"/>
</dbReference>
<dbReference type="PANTHER" id="PTHR46098:SF1">
    <property type="entry name" value="TRNA (CYTOSINE(38)-C(5))-METHYLTRANSFERASE"/>
    <property type="match status" value="1"/>
</dbReference>
<evidence type="ECO:0000313" key="9">
    <source>
        <dbReference type="Proteomes" id="UP000036923"/>
    </source>
</evidence>
<dbReference type="GO" id="GO:0009307">
    <property type="term" value="P:DNA restriction-modification system"/>
    <property type="evidence" value="ECO:0007669"/>
    <property type="project" value="UniProtKB-KW"/>
</dbReference>
<gene>
    <name evidence="8" type="ORF">Bccel_3029</name>
</gene>
<dbReference type="Gene3D" id="3.40.50.150">
    <property type="entry name" value="Vaccinia Virus protein VP39"/>
    <property type="match status" value="1"/>
</dbReference>
<feature type="active site" evidence="6">
    <location>
        <position position="76"/>
    </location>
</feature>
<dbReference type="Pfam" id="PF00145">
    <property type="entry name" value="DNA_methylase"/>
    <property type="match status" value="1"/>
</dbReference>
<evidence type="ECO:0000256" key="7">
    <source>
        <dbReference type="RuleBase" id="RU000416"/>
    </source>
</evidence>
<evidence type="ECO:0000256" key="4">
    <source>
        <dbReference type="ARBA" id="ARBA00022691"/>
    </source>
</evidence>
<keyword evidence="2 6" id="KW-0489">Methyltransferase</keyword>
<keyword evidence="9" id="KW-1185">Reference proteome</keyword>
<dbReference type="PANTHER" id="PTHR46098">
    <property type="entry name" value="TRNA (CYTOSINE(38)-C(5))-METHYLTRANSFERASE"/>
    <property type="match status" value="1"/>
</dbReference>
<dbReference type="InterPro" id="IPR029063">
    <property type="entry name" value="SAM-dependent_MTases_sf"/>
</dbReference>
<evidence type="ECO:0000256" key="2">
    <source>
        <dbReference type="ARBA" id="ARBA00022603"/>
    </source>
</evidence>
<dbReference type="PRINTS" id="PR00105">
    <property type="entry name" value="C5METTRFRASE"/>
</dbReference>
<organism evidence="8 9">
    <name type="scientific">Pseudobacteroides cellulosolvens ATCC 35603 = DSM 2933</name>
    <dbReference type="NCBI Taxonomy" id="398512"/>
    <lineage>
        <taxon>Bacteria</taxon>
        <taxon>Bacillati</taxon>
        <taxon>Bacillota</taxon>
        <taxon>Clostridia</taxon>
        <taxon>Eubacteriales</taxon>
        <taxon>Oscillospiraceae</taxon>
        <taxon>Pseudobacteroides</taxon>
    </lineage>
</organism>
<dbReference type="RefSeq" id="WP_035269267.1">
    <property type="nucleotide sequence ID" value="NZ_JQKC01000062.1"/>
</dbReference>
<evidence type="ECO:0000256" key="1">
    <source>
        <dbReference type="ARBA" id="ARBA00011975"/>
    </source>
</evidence>
<dbReference type="EC" id="2.1.1.37" evidence="1"/>
<evidence type="ECO:0000256" key="3">
    <source>
        <dbReference type="ARBA" id="ARBA00022679"/>
    </source>
</evidence>
<dbReference type="AlphaFoldDB" id="A0A0L6JPQ8"/>
<dbReference type="InterPro" id="IPR001525">
    <property type="entry name" value="C5_MeTfrase"/>
</dbReference>
<dbReference type="InterPro" id="IPR031303">
    <property type="entry name" value="C5_meth_CS"/>
</dbReference>
<dbReference type="STRING" id="398512.Bccel_3029"/>
<dbReference type="NCBIfam" id="TIGR00675">
    <property type="entry name" value="dcm"/>
    <property type="match status" value="1"/>
</dbReference>
<comment type="caution">
    <text evidence="8">The sequence shown here is derived from an EMBL/GenBank/DDBJ whole genome shotgun (WGS) entry which is preliminary data.</text>
</comment>
<dbReference type="OrthoDB" id="9813719at2"/>
<name>A0A0L6JPQ8_9FIRM</name>
<dbReference type="Gene3D" id="3.90.120.10">
    <property type="entry name" value="DNA Methylase, subunit A, domain 2"/>
    <property type="match status" value="2"/>
</dbReference>
<proteinExistence type="inferred from homology"/>
<dbReference type="GO" id="GO:0003886">
    <property type="term" value="F:DNA (cytosine-5-)-methyltransferase activity"/>
    <property type="evidence" value="ECO:0007669"/>
    <property type="project" value="UniProtKB-EC"/>
</dbReference>
<dbReference type="GO" id="GO:0032259">
    <property type="term" value="P:methylation"/>
    <property type="evidence" value="ECO:0007669"/>
    <property type="project" value="UniProtKB-KW"/>
</dbReference>
<keyword evidence="3 6" id="KW-0808">Transferase</keyword>
<dbReference type="InterPro" id="IPR050750">
    <property type="entry name" value="C5-MTase"/>
</dbReference>
<dbReference type="REBASE" id="129477">
    <property type="entry name" value="M.Pce2933ORF3029P"/>
</dbReference>
<dbReference type="Proteomes" id="UP000036923">
    <property type="component" value="Unassembled WGS sequence"/>
</dbReference>
<dbReference type="SUPFAM" id="SSF53335">
    <property type="entry name" value="S-adenosyl-L-methionine-dependent methyltransferases"/>
    <property type="match status" value="1"/>
</dbReference>
<sequence>MEMTFIDFFSGIGGFRAGLEACGMRCIGHCEIDKFADQSYRAIFDVKEDEWFAKDITAVRPEEIPRADIWTAGFPCQDISVAGSQRGLNGKRSGLFFEVVRLIQGKNAEDKPQWIIFENVKNLLSVNRGWDFTTILYTLATLGYDCQYGLLNSRNYGVPQNRERIYIVAYRHSGNKSPGKIFPLTGSDGKTLIQLIGGMQGQRVYSPEGTSVTLSAQSGGWGGKTGLYFIDLNKNSKITDTARCIKARYNAGITNRGADNSGVYYACARAVLTPNRIEKRQNGPRFKPCGEPSFTLTAQDRHGVMLCDCENCQKRIRIKEATKLGYAEAGCGDTINFAFPNSKTRRGRIGKGVAQTLETGCNQGTAFIGCGRIRRLTPRECWRLQGFSDEMFDKARTINSDNQLYKQAGNSVTVTVVFALGMKILEVKREMEDDGCGR</sequence>
<keyword evidence="5" id="KW-0680">Restriction system</keyword>
<evidence type="ECO:0000256" key="5">
    <source>
        <dbReference type="ARBA" id="ARBA00022747"/>
    </source>
</evidence>